<protein>
    <submittedName>
        <fullName evidence="1">Glucose-6-phosphate isomerase</fullName>
    </submittedName>
</protein>
<evidence type="ECO:0000313" key="1">
    <source>
        <dbReference type="EMBL" id="MCT8330708.1"/>
    </source>
</evidence>
<accession>A0ABT2NP53</accession>
<dbReference type="Proteomes" id="UP001205601">
    <property type="component" value="Unassembled WGS sequence"/>
</dbReference>
<proteinExistence type="predicted"/>
<keyword evidence="2" id="KW-1185">Reference proteome</keyword>
<dbReference type="EMBL" id="JAOCQF010000002">
    <property type="protein sequence ID" value="MCT8330708.1"/>
    <property type="molecule type" value="Genomic_DNA"/>
</dbReference>
<dbReference type="GO" id="GO:0016853">
    <property type="term" value="F:isomerase activity"/>
    <property type="evidence" value="ECO:0007669"/>
    <property type="project" value="UniProtKB-KW"/>
</dbReference>
<dbReference type="RefSeq" id="WP_261496561.1">
    <property type="nucleotide sequence ID" value="NZ_JAOCQF010000002.1"/>
</dbReference>
<comment type="caution">
    <text evidence="1">The sequence shown here is derived from an EMBL/GenBank/DDBJ whole genome shotgun (WGS) entry which is preliminary data.</text>
</comment>
<sequence>MNRPILLAATAALVFLTACEDWNRRDRMVAGGLAGAAIGGLTADALSNDDDWIILGVLAGAAIGTLVARNEATDECAYARGDGTYYVRRCP</sequence>
<gene>
    <name evidence="1" type="ORF">N5I32_14375</name>
</gene>
<keyword evidence="1" id="KW-0413">Isomerase</keyword>
<name>A0ABT2NP53_9RHOB</name>
<evidence type="ECO:0000313" key="2">
    <source>
        <dbReference type="Proteomes" id="UP001205601"/>
    </source>
</evidence>
<organism evidence="1 2">
    <name type="scientific">Albidovulum sediminis</name>
    <dbReference type="NCBI Taxonomy" id="3066345"/>
    <lineage>
        <taxon>Bacteria</taxon>
        <taxon>Pseudomonadati</taxon>
        <taxon>Pseudomonadota</taxon>
        <taxon>Alphaproteobacteria</taxon>
        <taxon>Rhodobacterales</taxon>
        <taxon>Paracoccaceae</taxon>
        <taxon>Albidovulum</taxon>
    </lineage>
</organism>
<dbReference type="PROSITE" id="PS51257">
    <property type="entry name" value="PROKAR_LIPOPROTEIN"/>
    <property type="match status" value="1"/>
</dbReference>
<reference evidence="2" key="1">
    <citation type="submission" date="2023-07" db="EMBL/GenBank/DDBJ databases">
        <title>Defluviimonas sediminis sp. nov., isolated from mangrove sediment.</title>
        <authorList>
            <person name="Liu L."/>
            <person name="Li J."/>
            <person name="Huang Y."/>
            <person name="Pan J."/>
            <person name="Li M."/>
        </authorList>
    </citation>
    <scope>NUCLEOTIDE SEQUENCE [LARGE SCALE GENOMIC DNA]</scope>
    <source>
        <strain evidence="2">FT324</strain>
    </source>
</reference>